<dbReference type="VEuPathDB" id="MicrosporidiaDB:NEQG_02176"/>
<gene>
    <name evidence="1" type="ORF">NEQG_02176</name>
</gene>
<dbReference type="EMBL" id="GL870881">
    <property type="protein sequence ID" value="EIJ87629.1"/>
    <property type="molecule type" value="Genomic_DNA"/>
</dbReference>
<evidence type="ECO:0000313" key="2">
    <source>
        <dbReference type="Proteomes" id="UP000002872"/>
    </source>
</evidence>
<sequence>MHNMKYYRSILFQACRFNYYIAYRTSGFLASRVLNKNINRPGNAHFGLYKLWTRAT</sequence>
<reference evidence="1" key="1">
    <citation type="submission" date="2011-01" db="EMBL/GenBank/DDBJ databases">
        <title>The Genome Sequence of Nematocida parisii strain ERTm3.</title>
        <authorList>
            <consortium name="The Broad Institute Genome Sequencing Platform"/>
            <consortium name="The Broad Institute Genome Sequencing Center for Infectious Disease"/>
            <person name="Cuomo C."/>
            <person name="Troemel E."/>
            <person name="Young S.K."/>
            <person name="Zeng Q."/>
            <person name="Gargeya S."/>
            <person name="Fitzgerald M."/>
            <person name="Haas B."/>
            <person name="Abouelleil A."/>
            <person name="Alvarado L."/>
            <person name="Arachchi H.M."/>
            <person name="Berlin A."/>
            <person name="Chapman S.B."/>
            <person name="Gearin G."/>
            <person name="Goldberg J."/>
            <person name="Griggs A."/>
            <person name="Gujja S."/>
            <person name="Hansen M."/>
            <person name="Heiman D."/>
            <person name="Howarth C."/>
            <person name="Larimer J."/>
            <person name="Lui A."/>
            <person name="MacDonald P.J.P."/>
            <person name="McCowen C."/>
            <person name="Montmayeur A."/>
            <person name="Murphy C."/>
            <person name="Neiman D."/>
            <person name="Pearson M."/>
            <person name="Priest M."/>
            <person name="Roberts A."/>
            <person name="Saif S."/>
            <person name="Shea T."/>
            <person name="Sisk P."/>
            <person name="Stolte C."/>
            <person name="Sykes S."/>
            <person name="Wortman J."/>
            <person name="Nusbaum C."/>
            <person name="Birren B."/>
        </authorList>
    </citation>
    <scope>NUCLEOTIDE SEQUENCE</scope>
    <source>
        <strain evidence="1">ERTm3</strain>
    </source>
</reference>
<protein>
    <submittedName>
        <fullName evidence="1">Uncharacterized protein</fullName>
    </submittedName>
</protein>
<proteinExistence type="predicted"/>
<keyword evidence="2" id="KW-1185">Reference proteome</keyword>
<evidence type="ECO:0000313" key="1">
    <source>
        <dbReference type="EMBL" id="EIJ87629.1"/>
    </source>
</evidence>
<dbReference type="Proteomes" id="UP000002872">
    <property type="component" value="Unassembled WGS sequence"/>
</dbReference>
<organism evidence="1 2">
    <name type="scientific">Nematocida parisii (strain ERTm3)</name>
    <name type="common">Nematode killer fungus</name>
    <dbReference type="NCBI Taxonomy" id="935791"/>
    <lineage>
        <taxon>Eukaryota</taxon>
        <taxon>Fungi</taxon>
        <taxon>Fungi incertae sedis</taxon>
        <taxon>Microsporidia</taxon>
        <taxon>Nematocida</taxon>
    </lineage>
</organism>
<dbReference type="AlphaFoldDB" id="I3EEI2"/>
<name>I3EEI2_NEMP3</name>
<dbReference type="InParanoid" id="I3EEI2"/>
<dbReference type="HOGENOM" id="CLU_3014697_0_0_1"/>
<accession>I3EEI2</accession>